<keyword evidence="4" id="KW-1185">Reference proteome</keyword>
<feature type="region of interest" description="Disordered" evidence="1">
    <location>
        <begin position="59"/>
        <end position="109"/>
    </location>
</feature>
<evidence type="ECO:0000256" key="1">
    <source>
        <dbReference type="SAM" id="MobiDB-lite"/>
    </source>
</evidence>
<keyword evidence="2" id="KW-0732">Signal</keyword>
<comment type="caution">
    <text evidence="3">The sequence shown here is derived from an EMBL/GenBank/DDBJ whole genome shotgun (WGS) entry which is preliminary data.</text>
</comment>
<evidence type="ECO:0008006" key="5">
    <source>
        <dbReference type="Google" id="ProtNLM"/>
    </source>
</evidence>
<protein>
    <recommendedName>
        <fullName evidence="5">Glycine-rich protein</fullName>
    </recommendedName>
</protein>
<feature type="signal peptide" evidence="2">
    <location>
        <begin position="1"/>
        <end position="21"/>
    </location>
</feature>
<evidence type="ECO:0000313" key="4">
    <source>
        <dbReference type="Proteomes" id="UP000594638"/>
    </source>
</evidence>
<gene>
    <name evidence="3" type="ORF">OLEA9_A082640</name>
</gene>
<dbReference type="Proteomes" id="UP000594638">
    <property type="component" value="Unassembled WGS sequence"/>
</dbReference>
<dbReference type="EMBL" id="CACTIH010009448">
    <property type="protein sequence ID" value="CAA3031426.1"/>
    <property type="molecule type" value="Genomic_DNA"/>
</dbReference>
<dbReference type="Gramene" id="OE9A082640T1">
    <property type="protein sequence ID" value="OE9A082640C1"/>
    <property type="gene ID" value="OE9A082640"/>
</dbReference>
<evidence type="ECO:0000256" key="2">
    <source>
        <dbReference type="SAM" id="SignalP"/>
    </source>
</evidence>
<proteinExistence type="predicted"/>
<name>A0A8S0VMD5_OLEEU</name>
<organism evidence="3 4">
    <name type="scientific">Olea europaea subsp. europaea</name>
    <dbReference type="NCBI Taxonomy" id="158383"/>
    <lineage>
        <taxon>Eukaryota</taxon>
        <taxon>Viridiplantae</taxon>
        <taxon>Streptophyta</taxon>
        <taxon>Embryophyta</taxon>
        <taxon>Tracheophyta</taxon>
        <taxon>Spermatophyta</taxon>
        <taxon>Magnoliopsida</taxon>
        <taxon>eudicotyledons</taxon>
        <taxon>Gunneridae</taxon>
        <taxon>Pentapetalae</taxon>
        <taxon>asterids</taxon>
        <taxon>lamiids</taxon>
        <taxon>Lamiales</taxon>
        <taxon>Oleaceae</taxon>
        <taxon>Oleeae</taxon>
        <taxon>Olea</taxon>
    </lineage>
</organism>
<evidence type="ECO:0000313" key="3">
    <source>
        <dbReference type="EMBL" id="CAA3031426.1"/>
    </source>
</evidence>
<sequence length="109" mass="10688">MRVCGLFFLCLYVVLAGTVLARNLDDEEKFLFGKGGWFGHGFGHNGGLFPPGGFGPRGGLFPPGGFGPGGGPGSPGGGLFPPGGFGPRGGLFPPGGFGPGGGLFPGGPP</sequence>
<dbReference type="AlphaFoldDB" id="A0A8S0VMD5"/>
<reference evidence="3 4" key="1">
    <citation type="submission" date="2019-12" db="EMBL/GenBank/DDBJ databases">
        <authorList>
            <person name="Alioto T."/>
            <person name="Alioto T."/>
            <person name="Gomez Garrido J."/>
        </authorList>
    </citation>
    <scope>NUCLEOTIDE SEQUENCE [LARGE SCALE GENOMIC DNA]</scope>
</reference>
<feature type="chain" id="PRO_5035772226" description="Glycine-rich protein" evidence="2">
    <location>
        <begin position="22"/>
        <end position="109"/>
    </location>
</feature>
<accession>A0A8S0VMD5</accession>